<dbReference type="WBParaSite" id="JU765_v2.g11214.t1">
    <property type="protein sequence ID" value="JU765_v2.g11214.t1"/>
    <property type="gene ID" value="JU765_v2.g11214"/>
</dbReference>
<protein>
    <submittedName>
        <fullName evidence="2">NAD(P)H-hydrate epimerase</fullName>
    </submittedName>
</protein>
<reference evidence="2" key="1">
    <citation type="submission" date="2022-11" db="UniProtKB">
        <authorList>
            <consortium name="WormBaseParasite"/>
        </authorList>
    </citation>
    <scope>IDENTIFICATION</scope>
</reference>
<name>A0AC34PYG1_9BILA</name>
<evidence type="ECO:0000313" key="2">
    <source>
        <dbReference type="WBParaSite" id="JU765_v2.g11214.t1"/>
    </source>
</evidence>
<organism evidence="1 2">
    <name type="scientific">Panagrolaimus sp. JU765</name>
    <dbReference type="NCBI Taxonomy" id="591449"/>
    <lineage>
        <taxon>Eukaryota</taxon>
        <taxon>Metazoa</taxon>
        <taxon>Ecdysozoa</taxon>
        <taxon>Nematoda</taxon>
        <taxon>Chromadorea</taxon>
        <taxon>Rhabditida</taxon>
        <taxon>Tylenchina</taxon>
        <taxon>Panagrolaimomorpha</taxon>
        <taxon>Panagrolaimoidea</taxon>
        <taxon>Panagrolaimidae</taxon>
        <taxon>Panagrolaimus</taxon>
    </lineage>
</organism>
<evidence type="ECO:0000313" key="1">
    <source>
        <dbReference type="Proteomes" id="UP000887576"/>
    </source>
</evidence>
<proteinExistence type="predicted"/>
<accession>A0AC34PYG1</accession>
<dbReference type="Proteomes" id="UP000887576">
    <property type="component" value="Unplaced"/>
</dbReference>
<sequence>MLKASIRFLSPSLRHFQPIVRGFHKMKFLSQNEAIKIDQELFNDYGFSVDQLMELAGLSCAQSIYSFYPKGKVLVVAGPGNNGGDGLVCARHLKLFGYEPVILYPKQSKNDLMNRLVKQTTLMGIPYLEAIPRDLEGFKLVVDAMFGFSFKPPIREPFDDIINVLIAHQSQIPIFSVDIPSGWHVENGPPADASLQPDALISLTAPKQCAKHFQGRVHFLGGRFVPQLLAEKYQLDLPEYPNADGFLRIFKD</sequence>